<comment type="caution">
    <text evidence="2">The sequence shown here is derived from an EMBL/GenBank/DDBJ whole genome shotgun (WGS) entry which is preliminary data.</text>
</comment>
<accession>A0A9X3SE58</accession>
<evidence type="ECO:0000256" key="1">
    <source>
        <dbReference type="SAM" id="MobiDB-lite"/>
    </source>
</evidence>
<organism evidence="2 3">
    <name type="scientific">Solirubrobacter phytolaccae</name>
    <dbReference type="NCBI Taxonomy" id="1404360"/>
    <lineage>
        <taxon>Bacteria</taxon>
        <taxon>Bacillati</taxon>
        <taxon>Actinomycetota</taxon>
        <taxon>Thermoleophilia</taxon>
        <taxon>Solirubrobacterales</taxon>
        <taxon>Solirubrobacteraceae</taxon>
        <taxon>Solirubrobacter</taxon>
    </lineage>
</organism>
<dbReference type="Gene3D" id="1.10.510.10">
    <property type="entry name" value="Transferase(Phosphotransferase) domain 1"/>
    <property type="match status" value="1"/>
</dbReference>
<keyword evidence="3" id="KW-1185">Reference proteome</keyword>
<gene>
    <name evidence="2" type="ORF">OJ997_29960</name>
</gene>
<evidence type="ECO:0000313" key="2">
    <source>
        <dbReference type="EMBL" id="MDA0184565.1"/>
    </source>
</evidence>
<proteinExistence type="predicted"/>
<dbReference type="Gene3D" id="1.20.1270.240">
    <property type="match status" value="1"/>
</dbReference>
<feature type="non-terminal residue" evidence="2">
    <location>
        <position position="1"/>
    </location>
</feature>
<dbReference type="PANTHER" id="PTHR12149:SF8">
    <property type="entry name" value="PROTEIN-RIBULOSAMINE 3-KINASE"/>
    <property type="match status" value="1"/>
</dbReference>
<dbReference type="AlphaFoldDB" id="A0A9X3SE58"/>
<name>A0A9X3SE58_9ACTN</name>
<sequence>PPPATAGEAARGGDGSAARRPPPRVGALLLPNEPWADWPTFYATRRLLPLLEDANLSARGVRGVESVCERIADLAGPPEPPARLHGDLWSGNVHWDRQGRAWLIDPAAYGGHREVDLAMLQLFGAPGPAFFAAYEERHPLATGWRDRVGLYQLFPLLVHAVLFGGGYPASVERIATKL</sequence>
<dbReference type="SUPFAM" id="SSF56112">
    <property type="entry name" value="Protein kinase-like (PK-like)"/>
    <property type="match status" value="1"/>
</dbReference>
<dbReference type="InterPro" id="IPR016477">
    <property type="entry name" value="Fructo-/Ketosamine-3-kinase"/>
</dbReference>
<dbReference type="RefSeq" id="WP_270029021.1">
    <property type="nucleotide sequence ID" value="NZ_JAPDDP010000079.1"/>
</dbReference>
<dbReference type="PANTHER" id="PTHR12149">
    <property type="entry name" value="FRUCTOSAMINE 3 KINASE-RELATED PROTEIN"/>
    <property type="match status" value="1"/>
</dbReference>
<keyword evidence="2" id="KW-0418">Kinase</keyword>
<dbReference type="InterPro" id="IPR011009">
    <property type="entry name" value="Kinase-like_dom_sf"/>
</dbReference>
<feature type="region of interest" description="Disordered" evidence="1">
    <location>
        <begin position="1"/>
        <end position="24"/>
    </location>
</feature>
<reference evidence="2" key="1">
    <citation type="submission" date="2022-10" db="EMBL/GenBank/DDBJ databases">
        <title>The WGS of Solirubrobacter phytolaccae KCTC 29190.</title>
        <authorList>
            <person name="Jiang Z."/>
        </authorList>
    </citation>
    <scope>NUCLEOTIDE SEQUENCE</scope>
    <source>
        <strain evidence="2">KCTC 29190</strain>
    </source>
</reference>
<dbReference type="GO" id="GO:0016301">
    <property type="term" value="F:kinase activity"/>
    <property type="evidence" value="ECO:0007669"/>
    <property type="project" value="UniProtKB-KW"/>
</dbReference>
<protein>
    <submittedName>
        <fullName evidence="2">Fructosamine kinase family protein</fullName>
    </submittedName>
</protein>
<evidence type="ECO:0000313" key="3">
    <source>
        <dbReference type="Proteomes" id="UP001147653"/>
    </source>
</evidence>
<dbReference type="Pfam" id="PF03881">
    <property type="entry name" value="Fructosamin_kin"/>
    <property type="match status" value="1"/>
</dbReference>
<dbReference type="Proteomes" id="UP001147653">
    <property type="component" value="Unassembled WGS sequence"/>
</dbReference>
<keyword evidence="2" id="KW-0808">Transferase</keyword>
<dbReference type="EMBL" id="JAPDDP010000079">
    <property type="protein sequence ID" value="MDA0184565.1"/>
    <property type="molecule type" value="Genomic_DNA"/>
</dbReference>